<evidence type="ECO:0000256" key="1">
    <source>
        <dbReference type="SAM" id="SignalP"/>
    </source>
</evidence>
<reference evidence="3" key="1">
    <citation type="submission" date="2014-03" db="EMBL/GenBank/DDBJ databases">
        <title>The Genome Sequence of Puccinia striiformis f. sp. tritici PST-78.</title>
        <authorList>
            <consortium name="The Broad Institute Genome Sequencing Platform"/>
            <person name="Cuomo C."/>
            <person name="Hulbert S."/>
            <person name="Chen X."/>
            <person name="Walker B."/>
            <person name="Young S.K."/>
            <person name="Zeng Q."/>
            <person name="Gargeya S."/>
            <person name="Fitzgerald M."/>
            <person name="Haas B."/>
            <person name="Abouelleil A."/>
            <person name="Alvarado L."/>
            <person name="Arachchi H.M."/>
            <person name="Berlin A.M."/>
            <person name="Chapman S.B."/>
            <person name="Goldberg J."/>
            <person name="Griggs A."/>
            <person name="Gujja S."/>
            <person name="Hansen M."/>
            <person name="Howarth C."/>
            <person name="Imamovic A."/>
            <person name="Larimer J."/>
            <person name="McCowan C."/>
            <person name="Montmayeur A."/>
            <person name="Murphy C."/>
            <person name="Neiman D."/>
            <person name="Pearson M."/>
            <person name="Priest M."/>
            <person name="Roberts A."/>
            <person name="Saif S."/>
            <person name="Shea T."/>
            <person name="Sisk P."/>
            <person name="Sykes S."/>
            <person name="Wortman J."/>
            <person name="Nusbaum C."/>
            <person name="Birren B."/>
        </authorList>
    </citation>
    <scope>NUCLEOTIDE SEQUENCE [LARGE SCALE GENOMIC DNA]</scope>
    <source>
        <strain evidence="3">race PST-78</strain>
    </source>
</reference>
<protein>
    <submittedName>
        <fullName evidence="2">Uncharacterized protein</fullName>
    </submittedName>
</protein>
<feature type="chain" id="PRO_5005549582" evidence="1">
    <location>
        <begin position="21"/>
        <end position="277"/>
    </location>
</feature>
<proteinExistence type="predicted"/>
<dbReference type="EMBL" id="AJIL01000163">
    <property type="protein sequence ID" value="KNE92462.1"/>
    <property type="molecule type" value="Genomic_DNA"/>
</dbReference>
<dbReference type="STRING" id="1165861.A0A0L0UZL0"/>
<gene>
    <name evidence="2" type="ORF">PSTG_14125</name>
</gene>
<evidence type="ECO:0000313" key="2">
    <source>
        <dbReference type="EMBL" id="KNE92462.1"/>
    </source>
</evidence>
<organism evidence="2 3">
    <name type="scientific">Puccinia striiformis f. sp. tritici PST-78</name>
    <dbReference type="NCBI Taxonomy" id="1165861"/>
    <lineage>
        <taxon>Eukaryota</taxon>
        <taxon>Fungi</taxon>
        <taxon>Dikarya</taxon>
        <taxon>Basidiomycota</taxon>
        <taxon>Pucciniomycotina</taxon>
        <taxon>Pucciniomycetes</taxon>
        <taxon>Pucciniales</taxon>
        <taxon>Pucciniaceae</taxon>
        <taxon>Puccinia</taxon>
    </lineage>
</organism>
<name>A0A0L0UZL0_9BASI</name>
<sequence>MQLSLHLVLISCQIVAFGASMPIPNHSGSKEPCAKSFDSPSKSHEFFTSSTKSQPIRLRVAKAGRIRPVPYGSKKFHFRQVAENVTSHRRHPTRPKVARAHLILKRVGKSRGHNKSPKFIAAEAPQQRSKVMTRFNFKHIRSISKRSPDSPLAGLLGTLSAPISNLPVAGVPLSSLLSTLPTGAITQPGLLSGLLGTLTGAAQSAPVLGDLLKVLPISALLKGNPIDNVKSTLSGVFVAIPVLGGPLGGLTSAASGVAGSLPISLVDMRAVTPANAQ</sequence>
<feature type="signal peptide" evidence="1">
    <location>
        <begin position="1"/>
        <end position="20"/>
    </location>
</feature>
<comment type="caution">
    <text evidence="2">The sequence shown here is derived from an EMBL/GenBank/DDBJ whole genome shotgun (WGS) entry which is preliminary data.</text>
</comment>
<keyword evidence="3" id="KW-1185">Reference proteome</keyword>
<dbReference type="Proteomes" id="UP000054564">
    <property type="component" value="Unassembled WGS sequence"/>
</dbReference>
<keyword evidence="1" id="KW-0732">Signal</keyword>
<dbReference type="OrthoDB" id="2507490at2759"/>
<accession>A0A0L0UZL0</accession>
<dbReference type="AlphaFoldDB" id="A0A0L0UZL0"/>
<evidence type="ECO:0000313" key="3">
    <source>
        <dbReference type="Proteomes" id="UP000054564"/>
    </source>
</evidence>